<dbReference type="InterPro" id="IPR051018">
    <property type="entry name" value="Bacteriophage_GH24"/>
</dbReference>
<proteinExistence type="inferred from homology"/>
<evidence type="ECO:0000256" key="4">
    <source>
        <dbReference type="RuleBase" id="RU003788"/>
    </source>
</evidence>
<comment type="similarity">
    <text evidence="4">Belongs to the glycosyl hydrolase 24 family.</text>
</comment>
<keyword evidence="4" id="KW-0378">Hydrolase</keyword>
<dbReference type="GO" id="GO:0003796">
    <property type="term" value="F:lysozyme activity"/>
    <property type="evidence" value="ECO:0007669"/>
    <property type="project" value="UniProtKB-EC"/>
</dbReference>
<sequence length="152" mass="16676">MKTSQKGINLIISLKASVLSLLDSAGIPTIGYGNTYYPGGKKVTMRDPAITREKGVELFSAVLPTYEKIVNAKVKIPLTQNQFDALVSHTYNTGGSDGLFSLINKKHAKRRSGTGLQEIHYAGGKTLNGLIRRRKAEADLFLRNKITESRNI</sequence>
<evidence type="ECO:0000313" key="5">
    <source>
        <dbReference type="EMBL" id="RTZ46209.1"/>
    </source>
</evidence>
<keyword evidence="4" id="KW-0326">Glycosidase</keyword>
<reference evidence="5 6" key="1">
    <citation type="submission" date="2018-12" db="EMBL/GenBank/DDBJ databases">
        <title>Draft Genome Sequence of Chryseobacterium arthrosphaerae strain ED882-96 Isolated from the Blood of a Patient with Liver Cirrhosis in Taiwan.</title>
        <authorList>
            <person name="Lin J.-N."/>
            <person name="Lai C.-H."/>
            <person name="Yang C.-H."/>
            <person name="Huang Y.-H."/>
        </authorList>
    </citation>
    <scope>NUCLEOTIDE SEQUENCE [LARGE SCALE GENOMIC DNA]</scope>
    <source>
        <strain evidence="5 6">ED882-96</strain>
    </source>
</reference>
<dbReference type="InterPro" id="IPR033907">
    <property type="entry name" value="Endolysin_autolysin"/>
</dbReference>
<protein>
    <recommendedName>
        <fullName evidence="4">Lysozyme</fullName>
        <ecNumber evidence="4">3.2.1.17</ecNumber>
    </recommendedName>
</protein>
<dbReference type="Proteomes" id="UP000276953">
    <property type="component" value="Unassembled WGS sequence"/>
</dbReference>
<dbReference type="GO" id="GO:0031640">
    <property type="term" value="P:killing of cells of another organism"/>
    <property type="evidence" value="ECO:0007669"/>
    <property type="project" value="UniProtKB-KW"/>
</dbReference>
<dbReference type="EC" id="3.2.1.17" evidence="4"/>
<dbReference type="InterPro" id="IPR023347">
    <property type="entry name" value="Lysozyme_dom_sf"/>
</dbReference>
<accession>A0A432DSU3</accession>
<keyword evidence="2 4" id="KW-0081">Bacteriolytic enzyme</keyword>
<evidence type="ECO:0000313" key="6">
    <source>
        <dbReference type="Proteomes" id="UP000276953"/>
    </source>
</evidence>
<evidence type="ECO:0000256" key="2">
    <source>
        <dbReference type="ARBA" id="ARBA00022638"/>
    </source>
</evidence>
<comment type="caution">
    <text evidence="5">The sequence shown here is derived from an EMBL/GenBank/DDBJ whole genome shotgun (WGS) entry which is preliminary data.</text>
</comment>
<dbReference type="PANTHER" id="PTHR38107">
    <property type="match status" value="1"/>
</dbReference>
<keyword evidence="1 4" id="KW-0929">Antimicrobial</keyword>
<name>A0A432DSU3_9FLAO</name>
<dbReference type="Pfam" id="PF00959">
    <property type="entry name" value="Phage_lysozyme"/>
    <property type="match status" value="1"/>
</dbReference>
<dbReference type="EMBL" id="RYFC01000003">
    <property type="protein sequence ID" value="RTZ46209.1"/>
    <property type="molecule type" value="Genomic_DNA"/>
</dbReference>
<dbReference type="SUPFAM" id="SSF53955">
    <property type="entry name" value="Lysozyme-like"/>
    <property type="match status" value="1"/>
</dbReference>
<dbReference type="GO" id="GO:0009253">
    <property type="term" value="P:peptidoglycan catabolic process"/>
    <property type="evidence" value="ECO:0007669"/>
    <property type="project" value="InterPro"/>
</dbReference>
<dbReference type="InterPro" id="IPR002196">
    <property type="entry name" value="Glyco_hydro_24"/>
</dbReference>
<dbReference type="GO" id="GO:0016998">
    <property type="term" value="P:cell wall macromolecule catabolic process"/>
    <property type="evidence" value="ECO:0007669"/>
    <property type="project" value="InterPro"/>
</dbReference>
<dbReference type="Gene3D" id="1.10.530.40">
    <property type="match status" value="1"/>
</dbReference>
<dbReference type="CDD" id="cd00737">
    <property type="entry name" value="lyz_endolysin_autolysin"/>
    <property type="match status" value="1"/>
</dbReference>
<dbReference type="InterPro" id="IPR023346">
    <property type="entry name" value="Lysozyme-like_dom_sf"/>
</dbReference>
<keyword evidence="3" id="KW-1035">Host cytoplasm</keyword>
<dbReference type="AlphaFoldDB" id="A0A432DSU3"/>
<evidence type="ECO:0000256" key="3">
    <source>
        <dbReference type="ARBA" id="ARBA00023200"/>
    </source>
</evidence>
<dbReference type="GO" id="GO:0042742">
    <property type="term" value="P:defense response to bacterium"/>
    <property type="evidence" value="ECO:0007669"/>
    <property type="project" value="UniProtKB-KW"/>
</dbReference>
<comment type="catalytic activity">
    <reaction evidence="4">
        <text>Hydrolysis of (1-&gt;4)-beta-linkages between N-acetylmuramic acid and N-acetyl-D-glucosamine residues in a peptidoglycan and between N-acetyl-D-glucosamine residues in chitodextrins.</text>
        <dbReference type="EC" id="3.2.1.17"/>
    </reaction>
</comment>
<organism evidence="5 6">
    <name type="scientific">Chryseobacterium arthrosphaerae</name>
    <dbReference type="NCBI Taxonomy" id="651561"/>
    <lineage>
        <taxon>Bacteria</taxon>
        <taxon>Pseudomonadati</taxon>
        <taxon>Bacteroidota</taxon>
        <taxon>Flavobacteriia</taxon>
        <taxon>Flavobacteriales</taxon>
        <taxon>Weeksellaceae</taxon>
        <taxon>Chryseobacterium group</taxon>
        <taxon>Chryseobacterium</taxon>
    </lineage>
</organism>
<gene>
    <name evidence="5" type="ORF">EJ377_17400</name>
</gene>
<dbReference type="PANTHER" id="PTHR38107:SF3">
    <property type="entry name" value="LYSOZYME RRRD-RELATED"/>
    <property type="match status" value="1"/>
</dbReference>
<evidence type="ECO:0000256" key="1">
    <source>
        <dbReference type="ARBA" id="ARBA00022529"/>
    </source>
</evidence>